<name>A0A4Y2HZ74_ARAVE</name>
<comment type="caution">
    <text evidence="1">The sequence shown here is derived from an EMBL/GenBank/DDBJ whole genome shotgun (WGS) entry which is preliminary data.</text>
</comment>
<dbReference type="Proteomes" id="UP000499080">
    <property type="component" value="Unassembled WGS sequence"/>
</dbReference>
<protein>
    <submittedName>
        <fullName evidence="1">Uncharacterized protein</fullName>
    </submittedName>
</protein>
<evidence type="ECO:0000313" key="2">
    <source>
        <dbReference type="Proteomes" id="UP000499080"/>
    </source>
</evidence>
<organism evidence="1 2">
    <name type="scientific">Araneus ventricosus</name>
    <name type="common">Orbweaver spider</name>
    <name type="synonym">Epeira ventricosa</name>
    <dbReference type="NCBI Taxonomy" id="182803"/>
    <lineage>
        <taxon>Eukaryota</taxon>
        <taxon>Metazoa</taxon>
        <taxon>Ecdysozoa</taxon>
        <taxon>Arthropoda</taxon>
        <taxon>Chelicerata</taxon>
        <taxon>Arachnida</taxon>
        <taxon>Araneae</taxon>
        <taxon>Araneomorphae</taxon>
        <taxon>Entelegynae</taxon>
        <taxon>Araneoidea</taxon>
        <taxon>Araneidae</taxon>
        <taxon>Araneus</taxon>
    </lineage>
</organism>
<reference evidence="1 2" key="1">
    <citation type="journal article" date="2019" name="Sci. Rep.">
        <title>Orb-weaving spider Araneus ventricosus genome elucidates the spidroin gene catalogue.</title>
        <authorList>
            <person name="Kono N."/>
            <person name="Nakamura H."/>
            <person name="Ohtoshi R."/>
            <person name="Moran D.A.P."/>
            <person name="Shinohara A."/>
            <person name="Yoshida Y."/>
            <person name="Fujiwara M."/>
            <person name="Mori M."/>
            <person name="Tomita M."/>
            <person name="Arakawa K."/>
        </authorList>
    </citation>
    <scope>NUCLEOTIDE SEQUENCE [LARGE SCALE GENOMIC DNA]</scope>
</reference>
<dbReference type="AlphaFoldDB" id="A0A4Y2HZ74"/>
<evidence type="ECO:0000313" key="1">
    <source>
        <dbReference type="EMBL" id="GBM70751.1"/>
    </source>
</evidence>
<sequence>MADDGLSYLDDIEILEIIERRKRSVHPYKANDLDCMNNVAFRSRYRLNKDTAETSLENLKSLIGLIFIALPFQICIVRNQLLRISFCNTGKTVEPWQLIPPRRLPCLY</sequence>
<gene>
    <name evidence="1" type="ORF">AVEN_214338_1</name>
</gene>
<accession>A0A4Y2HZ74</accession>
<keyword evidence="2" id="KW-1185">Reference proteome</keyword>
<dbReference type="EMBL" id="BGPR01002271">
    <property type="protein sequence ID" value="GBM70751.1"/>
    <property type="molecule type" value="Genomic_DNA"/>
</dbReference>
<proteinExistence type="predicted"/>